<comment type="caution">
    <text evidence="2">The sequence shown here is derived from an EMBL/GenBank/DDBJ whole genome shotgun (WGS) entry which is preliminary data.</text>
</comment>
<reference evidence="2" key="1">
    <citation type="journal article" date="2023" name="PLoS Negl. Trop. Dis.">
        <title>A genome sequence for Biomphalaria pfeifferi, the major vector snail for the human-infecting parasite Schistosoma mansoni.</title>
        <authorList>
            <person name="Bu L."/>
            <person name="Lu L."/>
            <person name="Laidemitt M.R."/>
            <person name="Zhang S.M."/>
            <person name="Mutuku M."/>
            <person name="Mkoji G."/>
            <person name="Steinauer M."/>
            <person name="Loker E.S."/>
        </authorList>
    </citation>
    <scope>NUCLEOTIDE SEQUENCE</scope>
    <source>
        <strain evidence="2">KasaAsao</strain>
    </source>
</reference>
<accession>A0AAD8F4A6</accession>
<proteinExistence type="predicted"/>
<sequence length="393" mass="46078">MLPQVSKFLTLLAILHLHKSCHSENVSSDPGSGDALQSLDDLRWQSFSSDENSDVDKRVREFVGKRSEDQFYNENDALEKRPRQFVGKRSEDKRVREFVGKRVREFVGKRDNGDIDIDKRVREFVGKRNSYGDDFDNADDVDRFLAEKRPRQFVGKRSGPYFYNEIINNEKRPRQFVGKRSSPYFYDEILNNEKRPRQFVGKRDNLEDIFLNEEKRPRQFVGKRYIADEDFLIDAEKRPRQFVGKRYSFALDNLVEKRPRQLVGKRNFDEVLTDAAQRNAITNYILHRLVEESPELMDGGLTEDGQLRNKRSVSDCGDHLKKSLTELFSKDDGDVSDRFSLDKRIREFVGKRRPSSCVDLVKRVREFVGKRAEKRPRQFLGKRSTDSQTKGSR</sequence>
<dbReference type="AlphaFoldDB" id="A0AAD8F4A6"/>
<name>A0AAD8F4A6_BIOPF</name>
<keyword evidence="3" id="KW-1185">Reference proteome</keyword>
<keyword evidence="1" id="KW-0732">Signal</keyword>
<gene>
    <name evidence="2" type="ORF">Bpfe_020698</name>
</gene>
<evidence type="ECO:0000256" key="1">
    <source>
        <dbReference type="SAM" id="SignalP"/>
    </source>
</evidence>
<evidence type="ECO:0000313" key="3">
    <source>
        <dbReference type="Proteomes" id="UP001233172"/>
    </source>
</evidence>
<dbReference type="EMBL" id="JASAOG010000121">
    <property type="protein sequence ID" value="KAK0049806.1"/>
    <property type="molecule type" value="Genomic_DNA"/>
</dbReference>
<reference evidence="2" key="2">
    <citation type="submission" date="2023-04" db="EMBL/GenBank/DDBJ databases">
        <authorList>
            <person name="Bu L."/>
            <person name="Lu L."/>
            <person name="Laidemitt M.R."/>
            <person name="Zhang S.M."/>
            <person name="Mutuku M."/>
            <person name="Mkoji G."/>
            <person name="Steinauer M."/>
            <person name="Loker E.S."/>
        </authorList>
    </citation>
    <scope>NUCLEOTIDE SEQUENCE</scope>
    <source>
        <strain evidence="2">KasaAsao</strain>
        <tissue evidence="2">Whole Snail</tissue>
    </source>
</reference>
<dbReference type="Proteomes" id="UP001233172">
    <property type="component" value="Unassembled WGS sequence"/>
</dbReference>
<organism evidence="2 3">
    <name type="scientific">Biomphalaria pfeifferi</name>
    <name type="common">Bloodfluke planorb</name>
    <name type="synonym">Freshwater snail</name>
    <dbReference type="NCBI Taxonomy" id="112525"/>
    <lineage>
        <taxon>Eukaryota</taxon>
        <taxon>Metazoa</taxon>
        <taxon>Spiralia</taxon>
        <taxon>Lophotrochozoa</taxon>
        <taxon>Mollusca</taxon>
        <taxon>Gastropoda</taxon>
        <taxon>Heterobranchia</taxon>
        <taxon>Euthyneura</taxon>
        <taxon>Panpulmonata</taxon>
        <taxon>Hygrophila</taxon>
        <taxon>Lymnaeoidea</taxon>
        <taxon>Planorbidae</taxon>
        <taxon>Biomphalaria</taxon>
    </lineage>
</organism>
<feature type="signal peptide" evidence="1">
    <location>
        <begin position="1"/>
        <end position="23"/>
    </location>
</feature>
<evidence type="ECO:0000313" key="2">
    <source>
        <dbReference type="EMBL" id="KAK0049806.1"/>
    </source>
</evidence>
<feature type="chain" id="PRO_5042160590" evidence="1">
    <location>
        <begin position="24"/>
        <end position="393"/>
    </location>
</feature>
<protein>
    <submittedName>
        <fullName evidence="2">PRQFVamide</fullName>
    </submittedName>
</protein>